<dbReference type="EMBL" id="KN733258">
    <property type="protein sequence ID" value="KIH58321.1"/>
    <property type="molecule type" value="Genomic_DNA"/>
</dbReference>
<dbReference type="PROSITE" id="PS50294">
    <property type="entry name" value="WD_REPEATS_REGION"/>
    <property type="match status" value="1"/>
</dbReference>
<gene>
    <name evidence="7" type="ORF">ANCDUO_11473</name>
</gene>
<comment type="similarity">
    <text evidence="4">Belongs to the WD repeat PAAF1/RPN14 family.</text>
</comment>
<evidence type="ECO:0000256" key="6">
    <source>
        <dbReference type="SAM" id="MobiDB-lite"/>
    </source>
</evidence>
<evidence type="ECO:0000256" key="1">
    <source>
        <dbReference type="ARBA" id="ARBA00022574"/>
    </source>
</evidence>
<keyword evidence="8" id="KW-1185">Reference proteome</keyword>
<name>A0A0C2GMS3_9BILA</name>
<dbReference type="InterPro" id="IPR051179">
    <property type="entry name" value="WD_repeat_multifunction"/>
</dbReference>
<proteinExistence type="inferred from homology"/>
<feature type="repeat" description="WD" evidence="5">
    <location>
        <begin position="138"/>
        <end position="179"/>
    </location>
</feature>
<evidence type="ECO:0000256" key="3">
    <source>
        <dbReference type="ARBA" id="ARBA00022942"/>
    </source>
</evidence>
<keyword evidence="1 5" id="KW-0853">WD repeat</keyword>
<feature type="compositionally biased region" description="Basic and acidic residues" evidence="6">
    <location>
        <begin position="682"/>
        <end position="707"/>
    </location>
</feature>
<evidence type="ECO:0000256" key="5">
    <source>
        <dbReference type="PROSITE-ProRule" id="PRU00221"/>
    </source>
</evidence>
<keyword evidence="3" id="KW-0647">Proteasome</keyword>
<feature type="non-terminal residue" evidence="7">
    <location>
        <position position="832"/>
    </location>
</feature>
<evidence type="ECO:0000313" key="7">
    <source>
        <dbReference type="EMBL" id="KIH58321.1"/>
    </source>
</evidence>
<keyword evidence="2" id="KW-0677">Repeat</keyword>
<dbReference type="Gene3D" id="2.130.10.10">
    <property type="entry name" value="YVTN repeat-like/Quinoprotein amine dehydrogenase"/>
    <property type="match status" value="1"/>
</dbReference>
<sequence length="832" mass="93641">MEVDEVQTEDNVIKENAALVQPDWDLALKEMPRPQFFVGVRKHGEKSVFANVEKHGDDYICADSSFRVSVQQSCNSLHFESSTINTTFLSPVSEIRDLHESAIQSIDISCSGNLIVSSDTSGSLIVSNVMNGSLLRDLKGHIMDVYKCRFFPSGLVVLSAGMDMSVKVWSVETGQCPRTFKGHTMAVTDLAIIGVGREVLSCSNDGTIIKWLCADGSEQERWRPEAGLCNAMSIDRKSEVFAVACEGKKCMVYSVEGPTRATISTDNVPTAVCIDHELDNVVYIGDEEGMVSVYDTKLKSYIYRLQTNRGAVMKMMTRDEEDGSMCCYLRQCPTQSNISCPLYEFTGSDCDPIYDFCFNMKHLFTASRDRIMLKASRYIEICGPGLQKQQVRFKTVKFKPKVAKTRPLKTPSAVALDHCDFYYGPMFGKRWPSIRLGLLTPNKYIAVMNTFSNVHNVKRATISTDNVPTAVCVDHELDNVIYIGDEEGMVSVYDTKLKSYIYRLQTNRGAVMKMMTKDEEDGSMCCYLRQCPTQSNISCPLYEFTGSDCDPIYDFCFNMKHLFTASRDRIMLKASRYIEICGPGLQKQQVRFKTVKFKPKVAKTRPLKTPSAVALDHCDFYYGPMFGKRWPSIRLGLLTPNKYIAVMNTFSKSCDAHEDILKDMSTLDLLARIRGKTASERIEEKKQRVDSIAKEETERALREKEVPEPESPPPTYEDPVMRSAAGLGKFKPPSESITPGELQLGKKKHKEEDLENFQVTGFESEGVELTRRNHFIYYPRELRLRCYDRGVLAAFPPPVKDDSGIPSWWLLDGGSLVPVLALGLEKGDSLLD</sequence>
<dbReference type="GO" id="GO:0000502">
    <property type="term" value="C:proteasome complex"/>
    <property type="evidence" value="ECO:0007669"/>
    <property type="project" value="UniProtKB-KW"/>
</dbReference>
<feature type="region of interest" description="Disordered" evidence="6">
    <location>
        <begin position="682"/>
        <end position="749"/>
    </location>
</feature>
<dbReference type="Proteomes" id="UP000054047">
    <property type="component" value="Unassembled WGS sequence"/>
</dbReference>
<dbReference type="PROSITE" id="PS50082">
    <property type="entry name" value="WD_REPEATS_2"/>
    <property type="match status" value="2"/>
</dbReference>
<dbReference type="OrthoDB" id="8020218at2759"/>
<dbReference type="SMART" id="SM00320">
    <property type="entry name" value="WD40"/>
    <property type="match status" value="8"/>
</dbReference>
<dbReference type="PANTHER" id="PTHR19857:SF19">
    <property type="entry name" value="26S PROTEASOME REGULATORY SUBUNIT RPN14"/>
    <property type="match status" value="1"/>
</dbReference>
<evidence type="ECO:0000256" key="2">
    <source>
        <dbReference type="ARBA" id="ARBA00022737"/>
    </source>
</evidence>
<dbReference type="InterPro" id="IPR001680">
    <property type="entry name" value="WD40_rpt"/>
</dbReference>
<reference evidence="7 8" key="1">
    <citation type="submission" date="2013-12" db="EMBL/GenBank/DDBJ databases">
        <title>Draft genome of the parsitic nematode Ancylostoma duodenale.</title>
        <authorList>
            <person name="Mitreva M."/>
        </authorList>
    </citation>
    <scope>NUCLEOTIDE SEQUENCE [LARGE SCALE GENOMIC DNA]</scope>
    <source>
        <strain evidence="7 8">Zhejiang</strain>
    </source>
</reference>
<dbReference type="Pfam" id="PF00400">
    <property type="entry name" value="WD40"/>
    <property type="match status" value="2"/>
</dbReference>
<dbReference type="SUPFAM" id="SSF50978">
    <property type="entry name" value="WD40 repeat-like"/>
    <property type="match status" value="2"/>
</dbReference>
<evidence type="ECO:0000313" key="8">
    <source>
        <dbReference type="Proteomes" id="UP000054047"/>
    </source>
</evidence>
<accession>A0A0C2GMS3</accession>
<dbReference type="Gene3D" id="6.20.240.40">
    <property type="match status" value="2"/>
</dbReference>
<evidence type="ECO:0000256" key="4">
    <source>
        <dbReference type="ARBA" id="ARBA00038321"/>
    </source>
</evidence>
<dbReference type="PANTHER" id="PTHR19857">
    <property type="entry name" value="MITOCHONDRIAL DIVISION PROTEIN 1-RELATED"/>
    <property type="match status" value="1"/>
</dbReference>
<feature type="repeat" description="WD" evidence="5">
    <location>
        <begin position="180"/>
        <end position="211"/>
    </location>
</feature>
<dbReference type="InterPro" id="IPR036322">
    <property type="entry name" value="WD40_repeat_dom_sf"/>
</dbReference>
<dbReference type="InterPro" id="IPR015943">
    <property type="entry name" value="WD40/YVTN_repeat-like_dom_sf"/>
</dbReference>
<protein>
    <submittedName>
        <fullName evidence="7">WD domain, G-beta repeat protein</fullName>
    </submittedName>
</protein>
<dbReference type="AlphaFoldDB" id="A0A0C2GMS3"/>
<organism evidence="7 8">
    <name type="scientific">Ancylostoma duodenale</name>
    <dbReference type="NCBI Taxonomy" id="51022"/>
    <lineage>
        <taxon>Eukaryota</taxon>
        <taxon>Metazoa</taxon>
        <taxon>Ecdysozoa</taxon>
        <taxon>Nematoda</taxon>
        <taxon>Chromadorea</taxon>
        <taxon>Rhabditida</taxon>
        <taxon>Rhabditina</taxon>
        <taxon>Rhabditomorpha</taxon>
        <taxon>Strongyloidea</taxon>
        <taxon>Ancylostomatidae</taxon>
        <taxon>Ancylostomatinae</taxon>
        <taxon>Ancylostoma</taxon>
    </lineage>
</organism>